<feature type="compositionally biased region" description="Basic residues" evidence="2">
    <location>
        <begin position="115"/>
        <end position="131"/>
    </location>
</feature>
<feature type="region of interest" description="Disordered" evidence="2">
    <location>
        <begin position="412"/>
        <end position="452"/>
    </location>
</feature>
<feature type="region of interest" description="Disordered" evidence="2">
    <location>
        <begin position="1538"/>
        <end position="1602"/>
    </location>
</feature>
<feature type="region of interest" description="Disordered" evidence="2">
    <location>
        <begin position="782"/>
        <end position="821"/>
    </location>
</feature>
<feature type="domain" description="C3H1-type" evidence="3">
    <location>
        <begin position="1417"/>
        <end position="1439"/>
    </location>
</feature>
<dbReference type="Pfam" id="PF14608">
    <property type="entry name" value="zf-CCCH_2"/>
    <property type="match status" value="1"/>
</dbReference>
<feature type="compositionally biased region" description="Basic and acidic residues" evidence="2">
    <location>
        <begin position="361"/>
        <end position="392"/>
    </location>
</feature>
<feature type="compositionally biased region" description="Basic and acidic residues" evidence="2">
    <location>
        <begin position="1593"/>
        <end position="1602"/>
    </location>
</feature>
<dbReference type="Gene3D" id="4.10.1000.10">
    <property type="entry name" value="Zinc finger, CCCH-type"/>
    <property type="match status" value="1"/>
</dbReference>
<dbReference type="InterPro" id="IPR027871">
    <property type="entry name" value="DUF4603"/>
</dbReference>
<feature type="zinc finger region" description="C3H1-type" evidence="1">
    <location>
        <begin position="1417"/>
        <end position="1439"/>
    </location>
</feature>
<keyword evidence="1" id="KW-0862">Zinc</keyword>
<dbReference type="Proteomes" id="UP001286313">
    <property type="component" value="Unassembled WGS sequence"/>
</dbReference>
<feature type="region of interest" description="Disordered" evidence="2">
    <location>
        <begin position="1448"/>
        <end position="1508"/>
    </location>
</feature>
<dbReference type="SMART" id="SM00356">
    <property type="entry name" value="ZnF_C3H1"/>
    <property type="match status" value="2"/>
</dbReference>
<sequence length="1602" mass="178942">MKLVRCEWAPSLVVEWLCGELEDRGIPGPTYAHTLLSLLHHHYCPHPPPTCPTPDAAPALAVASVGRHYHHPLSRRHLDDFDLRDLDLDDLLGYTAHPDADLPHPSSFTPQQRGGSRRARKRHKVRQKHRILTSEQLQKVAALQCLMSASDERYDLESLVEELCLRLKTAAENEHMNNSNSVQSCINKKPVALKAVGRESCNETDDYASSSTPEEQAEKYYAAFPPLSGSSKSKCGHKEAWKFGNALRSCVLEGQKSSKVGKSEALEPTKMPRNHRKKIREKGKKEVEAKYEAIPGQGKPPYHCISFTWNNPGKHKEVKCRENYDTDSASEPERNVERRRKKFVGPLLDEDIGEGYIGDASSRESSEDRDKGDQDGTEKSEKGTSHSGDNKGRVCQEEWECMGYLLLGENDNEEKKQSGGGGNRLFERGSTSDGTSGSSSDVETQEHESVKQLERKISNTAPQVWGQAGEILGHGRGEHVWDPPPVQEMALYGTIWGFNSPKQQSPLESAIYHQNTRNKLVQEPSTPIISDGWQQSSWHTITCGTEEDPILSGITSQSPLTIMKESSFGVSENHNQMHSLDKSIWSDCNANDISGNDGTIPTCLEDAEKHFGDDDDDDDDEQIHAREDLEKKLLESFMQLSLENLWDCNKDPDSLCNDFALSTSNIDGMSETESYDGAQDTHTDSDQEKMRALVEDVCKSYESHEESSLSSSLAKPVLSGPAGPHADLHHTEHSGFSMVVPRAKSAESNSPLEQRPESLVLEVEGGGFSQCGLGRDRVGHGSIGRSGDTLPTTQEEENLLTSPRTHFRPIRQNSSGSTADDNYEDGTMFLVNSERPDLLFQRTGSGALFLESDLLEGSPKKYMVYKEPVPKIIHPEDQQEQKAASRKNYPVMALVPKFKVVNNEKFCQTEEERLPFEEKLISNRRERAKVYDNVRYKERYSRKSEEKEPDVFEFQQQDFPDSNNLASIWKSGLESSNPRGLDNIWKVQEMKDNEGVWSGLRNLHKDKGVGGNAWLEKEEDGATGWSNEGNFEPPYEASFDHKSGAVIIPSSLASLWQHGSPSVSPVITSSVHSLQDVWASFASIDDAPPGKARRYVITNPTTHIPGKKPDNCHTVSSRKETDPWRQRDEEDNETGSRKSQIWFESSLNKRLQQIGDQNRVLALGIPAGASVACTRLRLEVDEEADELLGAVHAQTVDPQSQLVGHHPSSPRPLHERLKKHSSGKPTTQHYQYPLVLQDTDNRLEGKTESGVFIEREDLDDLAPNWELNDGFEWGPQALAPLQDEDYNEGMCEDDDGEGGSGEILVWESEGTTYTLPVEYLEDSLYDQIFGASEPGSRRLGGSLPDLPTVHPSSSAVYLSSDLEKQWKKSGIPYKVQLPRKPRAGRWIPPSRRPCTFFMEGSCRRNDCRFSHDLASITCRFWEEGSCLKGITCPFLHGYPLRRRRNKSEGAAYSEGEKVGRHNSPFEIDSEMDFPALGSSCDSKSGSVDDRSSLNVGSSSSQPAVAKKKKRKFITITKNVLGEMKCGDAERALHRFTRRERRRRHTETAATTTTDLHTTTTTTTTTTSTSSTDQPPQAQRPIRKAKRHRILALGHDDGTVSDY</sequence>
<evidence type="ECO:0000256" key="2">
    <source>
        <dbReference type="SAM" id="MobiDB-lite"/>
    </source>
</evidence>
<feature type="compositionally biased region" description="Polar residues" evidence="2">
    <location>
        <begin position="789"/>
        <end position="804"/>
    </location>
</feature>
<comment type="caution">
    <text evidence="4">The sequence shown here is derived from an EMBL/GenBank/DDBJ whole genome shotgun (WGS) entry which is preliminary data.</text>
</comment>
<dbReference type="PROSITE" id="PS50103">
    <property type="entry name" value="ZF_C3H1"/>
    <property type="match status" value="2"/>
</dbReference>
<dbReference type="PANTHER" id="PTHR17611">
    <property type="entry name" value="DNA SEGMENT, CHR 5, ERATO DOI 579, EXPRESSED"/>
    <property type="match status" value="1"/>
</dbReference>
<evidence type="ECO:0000313" key="4">
    <source>
        <dbReference type="EMBL" id="KAK3887786.1"/>
    </source>
</evidence>
<proteinExistence type="predicted"/>
<evidence type="ECO:0000256" key="1">
    <source>
        <dbReference type="PROSITE-ProRule" id="PRU00723"/>
    </source>
</evidence>
<keyword evidence="1" id="KW-0479">Metal-binding</keyword>
<keyword evidence="5" id="KW-1185">Reference proteome</keyword>
<feature type="compositionally biased region" description="Basic residues" evidence="2">
    <location>
        <begin position="1580"/>
        <end position="1589"/>
    </location>
</feature>
<organism evidence="4 5">
    <name type="scientific">Petrolisthes cinctipes</name>
    <name type="common">Flat porcelain crab</name>
    <dbReference type="NCBI Taxonomy" id="88211"/>
    <lineage>
        <taxon>Eukaryota</taxon>
        <taxon>Metazoa</taxon>
        <taxon>Ecdysozoa</taxon>
        <taxon>Arthropoda</taxon>
        <taxon>Crustacea</taxon>
        <taxon>Multicrustacea</taxon>
        <taxon>Malacostraca</taxon>
        <taxon>Eumalacostraca</taxon>
        <taxon>Eucarida</taxon>
        <taxon>Decapoda</taxon>
        <taxon>Pleocyemata</taxon>
        <taxon>Anomura</taxon>
        <taxon>Galatheoidea</taxon>
        <taxon>Porcellanidae</taxon>
        <taxon>Petrolisthes</taxon>
    </lineage>
</organism>
<dbReference type="GO" id="GO:0008270">
    <property type="term" value="F:zinc ion binding"/>
    <property type="evidence" value="ECO:0007669"/>
    <property type="project" value="UniProtKB-KW"/>
</dbReference>
<dbReference type="PANTHER" id="PTHR17611:SF3">
    <property type="entry name" value="DNA SEGMENT, CHR 5, ERATO DOI 579, EXPRESSED"/>
    <property type="match status" value="1"/>
</dbReference>
<dbReference type="EMBL" id="JAWQEG010000607">
    <property type="protein sequence ID" value="KAK3887786.1"/>
    <property type="molecule type" value="Genomic_DNA"/>
</dbReference>
<reference evidence="4" key="1">
    <citation type="submission" date="2023-10" db="EMBL/GenBank/DDBJ databases">
        <title>Genome assemblies of two species of porcelain crab, Petrolisthes cinctipes and Petrolisthes manimaculis (Anomura: Porcellanidae).</title>
        <authorList>
            <person name="Angst P."/>
        </authorList>
    </citation>
    <scope>NUCLEOTIDE SEQUENCE</scope>
    <source>
        <strain evidence="4">PB745_01</strain>
        <tissue evidence="4">Gill</tissue>
    </source>
</reference>
<name>A0AAE1G9I7_PETCI</name>
<feature type="zinc finger region" description="C3H1-type" evidence="1">
    <location>
        <begin position="1388"/>
        <end position="1414"/>
    </location>
</feature>
<feature type="region of interest" description="Disordered" evidence="2">
    <location>
        <begin position="1196"/>
        <end position="1227"/>
    </location>
</feature>
<feature type="compositionally biased region" description="Polar residues" evidence="2">
    <location>
        <begin position="1492"/>
        <end position="1502"/>
    </location>
</feature>
<feature type="region of interest" description="Disordered" evidence="2">
    <location>
        <begin position="320"/>
        <end position="392"/>
    </location>
</feature>
<feature type="region of interest" description="Disordered" evidence="2">
    <location>
        <begin position="705"/>
        <end position="730"/>
    </location>
</feature>
<evidence type="ECO:0000313" key="5">
    <source>
        <dbReference type="Proteomes" id="UP001286313"/>
    </source>
</evidence>
<feature type="compositionally biased region" description="Low complexity" evidence="2">
    <location>
        <begin position="708"/>
        <end position="719"/>
    </location>
</feature>
<dbReference type="Pfam" id="PF15376">
    <property type="entry name" value="DUF4603"/>
    <property type="match status" value="1"/>
</dbReference>
<feature type="region of interest" description="Disordered" evidence="2">
    <location>
        <begin position="667"/>
        <end position="686"/>
    </location>
</feature>
<evidence type="ECO:0000259" key="3">
    <source>
        <dbReference type="PROSITE" id="PS50103"/>
    </source>
</evidence>
<feature type="region of interest" description="Disordered" evidence="2">
    <location>
        <begin position="1100"/>
        <end position="1138"/>
    </location>
</feature>
<feature type="domain" description="C3H1-type" evidence="3">
    <location>
        <begin position="1388"/>
        <end position="1414"/>
    </location>
</feature>
<accession>A0AAE1G9I7</accession>
<dbReference type="Pfam" id="PF00642">
    <property type="entry name" value="zf-CCCH"/>
    <property type="match status" value="1"/>
</dbReference>
<feature type="compositionally biased region" description="Polar residues" evidence="2">
    <location>
        <begin position="811"/>
        <end position="820"/>
    </location>
</feature>
<keyword evidence="1" id="KW-0863">Zinc-finger</keyword>
<protein>
    <recommendedName>
        <fullName evidence="3">C3H1-type domain-containing protein</fullName>
    </recommendedName>
</protein>
<feature type="compositionally biased region" description="Basic and acidic residues" evidence="2">
    <location>
        <begin position="1107"/>
        <end position="1128"/>
    </location>
</feature>
<feature type="compositionally biased region" description="Low complexity" evidence="2">
    <location>
        <begin position="1547"/>
        <end position="1571"/>
    </location>
</feature>
<dbReference type="InterPro" id="IPR000571">
    <property type="entry name" value="Znf_CCCH"/>
</dbReference>
<feature type="region of interest" description="Disordered" evidence="2">
    <location>
        <begin position="97"/>
        <end position="131"/>
    </location>
</feature>
<gene>
    <name evidence="4" type="ORF">Pcinc_008114</name>
</gene>
<feature type="compositionally biased region" description="Low complexity" evidence="2">
    <location>
        <begin position="429"/>
        <end position="441"/>
    </location>
</feature>